<name>A0A2U1PDZ7_ARTAN</name>
<sequence length="400" mass="46002">MVKRQDMPLDYHATVEEQLPLEAILSQSTPKKIPPKKLPLKQKNTPLKQKNVPPKQKTPPKQKQKKNHIVLPQKEPSTIDKYLKVLEKRPMNIRQLADKFINCPKHGDFVLAPVLDGLHDGFYTDRIFYDSVLGWMSNDWLDGTNLHWWGMHLYQLVQNHSKDDNKCGILNPSWIDSRLCHDEDGDNVVKHIQSTLRVQKDKTIFVAPYLQSGHWVLFVICPLMKTGYILDSLNKSLDKKPSIYSLIPLVEAACHDLSSSSVDWTWNMVKWKSIPPSPPAADEDVHIILIVDEVVEDLFVEAHVAYEKEDKSAHNGSKRGFLLLREPGSRCSLLMVGLTGFILIIIDEGVKFFPGYDLVIFLDTMIIVIMYHHWRRVVSWIFLVVDTAQYYGDSLRPHDV</sequence>
<dbReference type="InterPro" id="IPR038765">
    <property type="entry name" value="Papain-like_cys_pep_sf"/>
</dbReference>
<dbReference type="Gene3D" id="3.40.395.10">
    <property type="entry name" value="Adenoviral Proteinase, Chain A"/>
    <property type="match status" value="1"/>
</dbReference>
<evidence type="ECO:0008006" key="4">
    <source>
        <dbReference type="Google" id="ProtNLM"/>
    </source>
</evidence>
<gene>
    <name evidence="2" type="ORF">CTI12_AA103900</name>
</gene>
<feature type="compositionally biased region" description="Basic residues" evidence="1">
    <location>
        <begin position="58"/>
        <end position="68"/>
    </location>
</feature>
<protein>
    <recommendedName>
        <fullName evidence="4">Ulp1 protease family, C-terminal catalytic domain-containing protein</fullName>
    </recommendedName>
</protein>
<feature type="compositionally biased region" description="Low complexity" evidence="1">
    <location>
        <begin position="41"/>
        <end position="57"/>
    </location>
</feature>
<dbReference type="AlphaFoldDB" id="A0A2U1PDZ7"/>
<feature type="region of interest" description="Disordered" evidence="1">
    <location>
        <begin position="24"/>
        <end position="68"/>
    </location>
</feature>
<evidence type="ECO:0000313" key="2">
    <source>
        <dbReference type="EMBL" id="PWA83939.1"/>
    </source>
</evidence>
<evidence type="ECO:0000313" key="3">
    <source>
        <dbReference type="Proteomes" id="UP000245207"/>
    </source>
</evidence>
<dbReference type="SUPFAM" id="SSF54001">
    <property type="entry name" value="Cysteine proteinases"/>
    <property type="match status" value="1"/>
</dbReference>
<dbReference type="EMBL" id="PKPP01001286">
    <property type="protein sequence ID" value="PWA83939.1"/>
    <property type="molecule type" value="Genomic_DNA"/>
</dbReference>
<dbReference type="PANTHER" id="PTHR33018:SF37">
    <property type="entry name" value="TRANSPOSASE TNP1_EN_SPM-LIKE DOMAIN-CONTAINING PROTEIN"/>
    <property type="match status" value="1"/>
</dbReference>
<evidence type="ECO:0000256" key="1">
    <source>
        <dbReference type="SAM" id="MobiDB-lite"/>
    </source>
</evidence>
<comment type="caution">
    <text evidence="2">The sequence shown here is derived from an EMBL/GenBank/DDBJ whole genome shotgun (WGS) entry which is preliminary data.</text>
</comment>
<dbReference type="Proteomes" id="UP000245207">
    <property type="component" value="Unassembled WGS sequence"/>
</dbReference>
<accession>A0A2U1PDZ7</accession>
<reference evidence="2 3" key="1">
    <citation type="journal article" date="2018" name="Mol. Plant">
        <title>The genome of Artemisia annua provides insight into the evolution of Asteraceae family and artemisinin biosynthesis.</title>
        <authorList>
            <person name="Shen Q."/>
            <person name="Zhang L."/>
            <person name="Liao Z."/>
            <person name="Wang S."/>
            <person name="Yan T."/>
            <person name="Shi P."/>
            <person name="Liu M."/>
            <person name="Fu X."/>
            <person name="Pan Q."/>
            <person name="Wang Y."/>
            <person name="Lv Z."/>
            <person name="Lu X."/>
            <person name="Zhang F."/>
            <person name="Jiang W."/>
            <person name="Ma Y."/>
            <person name="Chen M."/>
            <person name="Hao X."/>
            <person name="Li L."/>
            <person name="Tang Y."/>
            <person name="Lv G."/>
            <person name="Zhou Y."/>
            <person name="Sun X."/>
            <person name="Brodelius P.E."/>
            <person name="Rose J.K.C."/>
            <person name="Tang K."/>
        </authorList>
    </citation>
    <scope>NUCLEOTIDE SEQUENCE [LARGE SCALE GENOMIC DNA]</scope>
    <source>
        <strain evidence="3">cv. Huhao1</strain>
        <tissue evidence="2">Leaf</tissue>
    </source>
</reference>
<organism evidence="2 3">
    <name type="scientific">Artemisia annua</name>
    <name type="common">Sweet wormwood</name>
    <dbReference type="NCBI Taxonomy" id="35608"/>
    <lineage>
        <taxon>Eukaryota</taxon>
        <taxon>Viridiplantae</taxon>
        <taxon>Streptophyta</taxon>
        <taxon>Embryophyta</taxon>
        <taxon>Tracheophyta</taxon>
        <taxon>Spermatophyta</taxon>
        <taxon>Magnoliopsida</taxon>
        <taxon>eudicotyledons</taxon>
        <taxon>Gunneridae</taxon>
        <taxon>Pentapetalae</taxon>
        <taxon>asterids</taxon>
        <taxon>campanulids</taxon>
        <taxon>Asterales</taxon>
        <taxon>Asteraceae</taxon>
        <taxon>Asteroideae</taxon>
        <taxon>Anthemideae</taxon>
        <taxon>Artemisiinae</taxon>
        <taxon>Artemisia</taxon>
    </lineage>
</organism>
<dbReference type="PANTHER" id="PTHR33018">
    <property type="entry name" value="OS10G0338966 PROTEIN-RELATED"/>
    <property type="match status" value="1"/>
</dbReference>
<keyword evidence="3" id="KW-1185">Reference proteome</keyword>
<proteinExistence type="predicted"/>